<organism evidence="2">
    <name type="scientific">marine sediment metagenome</name>
    <dbReference type="NCBI Taxonomy" id="412755"/>
    <lineage>
        <taxon>unclassified sequences</taxon>
        <taxon>metagenomes</taxon>
        <taxon>ecological metagenomes</taxon>
    </lineage>
</organism>
<protein>
    <recommendedName>
        <fullName evidence="1">Polymerase beta nucleotidyltransferase domain-containing protein</fullName>
    </recommendedName>
</protein>
<dbReference type="PANTHER" id="PTHR43852">
    <property type="entry name" value="NUCLEOTIDYLTRANSFERASE"/>
    <property type="match status" value="1"/>
</dbReference>
<sequence>MNREIEQLTKHFLGHLEQTKFFSKIEFVILYGSSLSSYHLDDSDIDLCLYIDGEKKTLSNIRLELLKIFNENLDIQIFQLLPLYVQIEVLKGKVLYVKDEDRIYEIANETIDEFEEFYPFYLEYINR</sequence>
<dbReference type="SUPFAM" id="SSF81301">
    <property type="entry name" value="Nucleotidyltransferase"/>
    <property type="match status" value="1"/>
</dbReference>
<proteinExistence type="predicted"/>
<dbReference type="CDD" id="cd05403">
    <property type="entry name" value="NT_KNTase_like"/>
    <property type="match status" value="1"/>
</dbReference>
<evidence type="ECO:0000313" key="2">
    <source>
        <dbReference type="EMBL" id="KKK89464.1"/>
    </source>
</evidence>
<evidence type="ECO:0000259" key="1">
    <source>
        <dbReference type="Pfam" id="PF18765"/>
    </source>
</evidence>
<dbReference type="PANTHER" id="PTHR43852:SF3">
    <property type="entry name" value="NUCLEOTIDYLTRANSFERASE"/>
    <property type="match status" value="1"/>
</dbReference>
<dbReference type="AlphaFoldDB" id="A0A0F9BFQ2"/>
<dbReference type="InterPro" id="IPR043519">
    <property type="entry name" value="NT_sf"/>
</dbReference>
<dbReference type="InterPro" id="IPR052930">
    <property type="entry name" value="TA_antitoxin_MntA"/>
</dbReference>
<comment type="caution">
    <text evidence="2">The sequence shown here is derived from an EMBL/GenBank/DDBJ whole genome shotgun (WGS) entry which is preliminary data.</text>
</comment>
<dbReference type="Pfam" id="PF18765">
    <property type="entry name" value="Polbeta"/>
    <property type="match status" value="1"/>
</dbReference>
<feature type="domain" description="Polymerase beta nucleotidyltransferase" evidence="1">
    <location>
        <begin position="23"/>
        <end position="101"/>
    </location>
</feature>
<dbReference type="InterPro" id="IPR041633">
    <property type="entry name" value="Polbeta"/>
</dbReference>
<gene>
    <name evidence="2" type="ORF">LCGC14_2732840</name>
</gene>
<dbReference type="Gene3D" id="3.30.460.10">
    <property type="entry name" value="Beta Polymerase, domain 2"/>
    <property type="match status" value="1"/>
</dbReference>
<reference evidence="2" key="1">
    <citation type="journal article" date="2015" name="Nature">
        <title>Complex archaea that bridge the gap between prokaryotes and eukaryotes.</title>
        <authorList>
            <person name="Spang A."/>
            <person name="Saw J.H."/>
            <person name="Jorgensen S.L."/>
            <person name="Zaremba-Niedzwiedzka K."/>
            <person name="Martijn J."/>
            <person name="Lind A.E."/>
            <person name="van Eijk R."/>
            <person name="Schleper C."/>
            <person name="Guy L."/>
            <person name="Ettema T.J."/>
        </authorList>
    </citation>
    <scope>NUCLEOTIDE SEQUENCE</scope>
</reference>
<accession>A0A0F9BFQ2</accession>
<dbReference type="EMBL" id="LAZR01049517">
    <property type="protein sequence ID" value="KKK89464.1"/>
    <property type="molecule type" value="Genomic_DNA"/>
</dbReference>
<name>A0A0F9BFQ2_9ZZZZ</name>